<evidence type="ECO:0000313" key="1">
    <source>
        <dbReference type="EMBL" id="OMJ13820.1"/>
    </source>
</evidence>
<evidence type="ECO:0000313" key="2">
    <source>
        <dbReference type="Proteomes" id="UP000187429"/>
    </source>
</evidence>
<proteinExistence type="predicted"/>
<sequence length="13" mass="1476">MAEKARNNQITEA</sequence>
<dbReference type="EMBL" id="LSSM01004913">
    <property type="protein sequence ID" value="OMJ13820.1"/>
    <property type="molecule type" value="Genomic_DNA"/>
</dbReference>
<organism evidence="1 2">
    <name type="scientific">Smittium culicis</name>
    <dbReference type="NCBI Taxonomy" id="133412"/>
    <lineage>
        <taxon>Eukaryota</taxon>
        <taxon>Fungi</taxon>
        <taxon>Fungi incertae sedis</taxon>
        <taxon>Zoopagomycota</taxon>
        <taxon>Kickxellomycotina</taxon>
        <taxon>Harpellomycetes</taxon>
        <taxon>Harpellales</taxon>
        <taxon>Legeriomycetaceae</taxon>
        <taxon>Smittium</taxon>
    </lineage>
</organism>
<keyword evidence="2" id="KW-1185">Reference proteome</keyword>
<name>A0A1R1XGS1_9FUNG</name>
<gene>
    <name evidence="1" type="ORF">AYI69_g8837</name>
</gene>
<protein>
    <submittedName>
        <fullName evidence="1">Uncharacterized protein</fullName>
    </submittedName>
</protein>
<dbReference type="Proteomes" id="UP000187429">
    <property type="component" value="Unassembled WGS sequence"/>
</dbReference>
<comment type="caution">
    <text evidence="1">The sequence shown here is derived from an EMBL/GenBank/DDBJ whole genome shotgun (WGS) entry which is preliminary data.</text>
</comment>
<accession>A0A1R1XGS1</accession>
<reference evidence="2" key="1">
    <citation type="submission" date="2017-01" db="EMBL/GenBank/DDBJ databases">
        <authorList>
            <person name="Wang Y."/>
            <person name="White M."/>
            <person name="Kvist S."/>
            <person name="Moncalvo J.-M."/>
        </authorList>
    </citation>
    <scope>NUCLEOTIDE SEQUENCE [LARGE SCALE GENOMIC DNA]</scope>
    <source>
        <strain evidence="2">ID-206-W2</strain>
    </source>
</reference>
<feature type="non-terminal residue" evidence="1">
    <location>
        <position position="13"/>
    </location>
</feature>